<reference evidence="1 2" key="1">
    <citation type="submission" date="2020-10" db="EMBL/GenBank/DDBJ databases">
        <authorList>
            <person name="Peeters C."/>
        </authorList>
    </citation>
    <scope>NUCLEOTIDE SEQUENCE [LARGE SCALE GENOMIC DNA]</scope>
    <source>
        <strain evidence="1 2">LMG 27952</strain>
    </source>
</reference>
<keyword evidence="2" id="KW-1185">Reference proteome</keyword>
<evidence type="ECO:0000313" key="2">
    <source>
        <dbReference type="Proteomes" id="UP000656319"/>
    </source>
</evidence>
<gene>
    <name evidence="1" type="ORF">LMG27952_02736</name>
</gene>
<dbReference type="EMBL" id="CAJHCQ010000006">
    <property type="protein sequence ID" value="CAD6533355.1"/>
    <property type="molecule type" value="Genomic_DNA"/>
</dbReference>
<accession>A0ABN7HRT3</accession>
<sequence>MRLDNSSSGMRSVAMCFARFIFILCGVVAVSNRSLAADNSNINTGGSGEGFAIVGLNGHESGSNSVWVWLSGSIRIGRSDTVNNSGLSGVGIFDAALSPDDLKLVRQIHRQLCEAVTAGPKNEMPPIVPPTIYVVECARGGKLVKYEGRTFELTSTLNSELVDFFMRTRDSYLPRSRAVVRLDVEVANVERVREKFMVSIRFVNGGECPIQMETPDKWAYEMGYQLGFGGENEKDQTGWGGGNLAGLPLVNKSEFPGDAVVIPARGSVTFKFLTQPKNKFGHGIYGFNASVNAYVSAGETVPGLGRVVFHSDYSKPTRIVFDRDYPSAPDEWSDYEARHRAQMSSLPVRPGAVIAEAGYYRAVAAGGERGRFVAGLMRGEKAPVLDRPFERWEWDADLALPANCKAGEPCPREGRWVPRTIKMDSGDRRVTHPEFERYMRTGEIAPNLGSLGGIEPYHYWQWLGV</sequence>
<proteinExistence type="predicted"/>
<dbReference type="RefSeq" id="WP_201696458.1">
    <property type="nucleotide sequence ID" value="NZ_CAJHCQ010000006.1"/>
</dbReference>
<evidence type="ECO:0000313" key="1">
    <source>
        <dbReference type="EMBL" id="CAD6533355.1"/>
    </source>
</evidence>
<organism evidence="1 2">
    <name type="scientific">Paraburkholderia hiiakae</name>
    <dbReference type="NCBI Taxonomy" id="1081782"/>
    <lineage>
        <taxon>Bacteria</taxon>
        <taxon>Pseudomonadati</taxon>
        <taxon>Pseudomonadota</taxon>
        <taxon>Betaproteobacteria</taxon>
        <taxon>Burkholderiales</taxon>
        <taxon>Burkholderiaceae</taxon>
        <taxon>Paraburkholderia</taxon>
    </lineage>
</organism>
<comment type="caution">
    <text evidence="1">The sequence shown here is derived from an EMBL/GenBank/DDBJ whole genome shotgun (WGS) entry which is preliminary data.</text>
</comment>
<name>A0ABN7HRT3_9BURK</name>
<protein>
    <submittedName>
        <fullName evidence="1">Uncharacterized protein</fullName>
    </submittedName>
</protein>
<dbReference type="Proteomes" id="UP000656319">
    <property type="component" value="Unassembled WGS sequence"/>
</dbReference>